<dbReference type="Gene3D" id="3.40.50.300">
    <property type="entry name" value="P-loop containing nucleotide triphosphate hydrolases"/>
    <property type="match status" value="1"/>
</dbReference>
<protein>
    <submittedName>
        <fullName evidence="6">ABC transporter ATP-binding protein</fullName>
    </submittedName>
</protein>
<sequence>MGAEVVIEGLTKSFGKQTIWRDVTLTLPPGEVSVLLGPSGTGKSVFLKSMIGLLKPERGSCVINGVDIVTCSEHKLYDTRKMFGVLFQDGALFGSMNLYDNVAFPLREHTKKSESEIKRIVLEKLEMTGLSGAEKKLPGEISGGMRKRAGLARALVLDPEIILVDEPDSGLDPVRTTYISQLFIDVNAQIDATFLIVTHNINLARTVPDNIGMLFRKELVMFGPREVLLTSEEPVVKQFLNGTMDGPIGMSEEKDSAQMAAERAMFEAGHHAGGVEDVSGVPAQMQPTPGLPERQGVRRRKDRVMRILHTLPAEARETIIASLTPEEQRHYGVGPARQTARINNRGDVPPRHHSGQLPTDQVAQLPGAQWQAPPNRGQGST</sequence>
<feature type="region of interest" description="Disordered" evidence="4">
    <location>
        <begin position="326"/>
        <end position="381"/>
    </location>
</feature>
<proteinExistence type="predicted"/>
<keyword evidence="7" id="KW-1185">Reference proteome</keyword>
<dbReference type="GO" id="GO:0016887">
    <property type="term" value="F:ATP hydrolysis activity"/>
    <property type="evidence" value="ECO:0007669"/>
    <property type="project" value="InterPro"/>
</dbReference>
<feature type="domain" description="ABC transporter" evidence="5">
    <location>
        <begin position="5"/>
        <end position="241"/>
    </location>
</feature>
<dbReference type="InterPro" id="IPR017871">
    <property type="entry name" value="ABC_transporter-like_CS"/>
</dbReference>
<dbReference type="PROSITE" id="PS00211">
    <property type="entry name" value="ABC_TRANSPORTER_1"/>
    <property type="match status" value="1"/>
</dbReference>
<dbReference type="RefSeq" id="WP_130474893.1">
    <property type="nucleotide sequence ID" value="NZ_SFCC01000004.1"/>
</dbReference>
<dbReference type="EMBL" id="SFCC01000004">
    <property type="protein sequence ID" value="RZQ64180.1"/>
    <property type="molecule type" value="Genomic_DNA"/>
</dbReference>
<dbReference type="PANTHER" id="PTHR43023">
    <property type="entry name" value="PROTEIN TRIGALACTOSYLDIACYLGLYCEROL 3, CHLOROPLASTIC"/>
    <property type="match status" value="1"/>
</dbReference>
<keyword evidence="1" id="KW-0813">Transport</keyword>
<evidence type="ECO:0000313" key="7">
    <source>
        <dbReference type="Proteomes" id="UP000292003"/>
    </source>
</evidence>
<dbReference type="AlphaFoldDB" id="A0A4Q7J8X7"/>
<dbReference type="Pfam" id="PF00005">
    <property type="entry name" value="ABC_tran"/>
    <property type="match status" value="1"/>
</dbReference>
<dbReference type="PANTHER" id="PTHR43023:SF6">
    <property type="entry name" value="INTERMEMBRANE PHOSPHOLIPID TRANSPORT SYSTEM ATP-BINDING PROTEIN MLAF"/>
    <property type="match status" value="1"/>
</dbReference>
<organism evidence="6 7">
    <name type="scientific">Amycolatopsis suaedae</name>
    <dbReference type="NCBI Taxonomy" id="2510978"/>
    <lineage>
        <taxon>Bacteria</taxon>
        <taxon>Bacillati</taxon>
        <taxon>Actinomycetota</taxon>
        <taxon>Actinomycetes</taxon>
        <taxon>Pseudonocardiales</taxon>
        <taxon>Pseudonocardiaceae</taxon>
        <taxon>Amycolatopsis</taxon>
    </lineage>
</organism>
<dbReference type="PROSITE" id="PS50893">
    <property type="entry name" value="ABC_TRANSPORTER_2"/>
    <property type="match status" value="1"/>
</dbReference>
<dbReference type="InterPro" id="IPR003439">
    <property type="entry name" value="ABC_transporter-like_ATP-bd"/>
</dbReference>
<evidence type="ECO:0000313" key="6">
    <source>
        <dbReference type="EMBL" id="RZQ64180.1"/>
    </source>
</evidence>
<evidence type="ECO:0000256" key="3">
    <source>
        <dbReference type="ARBA" id="ARBA00022840"/>
    </source>
</evidence>
<dbReference type="SMART" id="SM00382">
    <property type="entry name" value="AAA"/>
    <property type="match status" value="1"/>
</dbReference>
<evidence type="ECO:0000256" key="2">
    <source>
        <dbReference type="ARBA" id="ARBA00022741"/>
    </source>
</evidence>
<dbReference type="InterPro" id="IPR027417">
    <property type="entry name" value="P-loop_NTPase"/>
</dbReference>
<keyword evidence="2" id="KW-0547">Nucleotide-binding</keyword>
<accession>A0A4Q7J8X7</accession>
<dbReference type="Proteomes" id="UP000292003">
    <property type="component" value="Unassembled WGS sequence"/>
</dbReference>
<evidence type="ECO:0000256" key="1">
    <source>
        <dbReference type="ARBA" id="ARBA00022448"/>
    </source>
</evidence>
<feature type="region of interest" description="Disordered" evidence="4">
    <location>
        <begin position="277"/>
        <end position="298"/>
    </location>
</feature>
<dbReference type="OrthoDB" id="9802264at2"/>
<comment type="caution">
    <text evidence="6">The sequence shown here is derived from an EMBL/GenBank/DDBJ whole genome shotgun (WGS) entry which is preliminary data.</text>
</comment>
<evidence type="ECO:0000256" key="4">
    <source>
        <dbReference type="SAM" id="MobiDB-lite"/>
    </source>
</evidence>
<name>A0A4Q7J8X7_9PSEU</name>
<dbReference type="GO" id="GO:0005524">
    <property type="term" value="F:ATP binding"/>
    <property type="evidence" value="ECO:0007669"/>
    <property type="project" value="UniProtKB-KW"/>
</dbReference>
<dbReference type="CDD" id="cd03261">
    <property type="entry name" value="ABC_Org_Solvent_Resistant"/>
    <property type="match status" value="1"/>
</dbReference>
<gene>
    <name evidence="6" type="ORF">EWH70_09305</name>
</gene>
<dbReference type="SUPFAM" id="SSF52540">
    <property type="entry name" value="P-loop containing nucleoside triphosphate hydrolases"/>
    <property type="match status" value="1"/>
</dbReference>
<evidence type="ECO:0000259" key="5">
    <source>
        <dbReference type="PROSITE" id="PS50893"/>
    </source>
</evidence>
<keyword evidence="3 6" id="KW-0067">ATP-binding</keyword>
<dbReference type="InterPro" id="IPR003593">
    <property type="entry name" value="AAA+_ATPase"/>
</dbReference>
<reference evidence="6 7" key="1">
    <citation type="submission" date="2019-02" db="EMBL/GenBank/DDBJ databases">
        <title>Draft genome sequence of Amycolatopsis sp. 8-3EHSu isolated from roots of Suaeda maritima.</title>
        <authorList>
            <person name="Duangmal K."/>
            <person name="Chantavorakit T."/>
        </authorList>
    </citation>
    <scope>NUCLEOTIDE SEQUENCE [LARGE SCALE GENOMIC DNA]</scope>
    <source>
        <strain evidence="6 7">8-3EHSu</strain>
    </source>
</reference>